<feature type="transmembrane region" description="Helical" evidence="1">
    <location>
        <begin position="84"/>
        <end position="106"/>
    </location>
</feature>
<keyword evidence="3" id="KW-1185">Reference proteome</keyword>
<keyword evidence="1" id="KW-0472">Membrane</keyword>
<dbReference type="AlphaFoldDB" id="A0A0R3S6V7"/>
<dbReference type="GO" id="GO:0000139">
    <property type="term" value="C:Golgi membrane"/>
    <property type="evidence" value="ECO:0007669"/>
    <property type="project" value="InterPro"/>
</dbReference>
<organism evidence="3 4">
    <name type="scientific">Elaeophora elaphi</name>
    <dbReference type="NCBI Taxonomy" id="1147741"/>
    <lineage>
        <taxon>Eukaryota</taxon>
        <taxon>Metazoa</taxon>
        <taxon>Ecdysozoa</taxon>
        <taxon>Nematoda</taxon>
        <taxon>Chromadorea</taxon>
        <taxon>Rhabditida</taxon>
        <taxon>Spirurina</taxon>
        <taxon>Spiruromorpha</taxon>
        <taxon>Filarioidea</taxon>
        <taxon>Onchocercidae</taxon>
        <taxon>Elaeophora</taxon>
    </lineage>
</organism>
<dbReference type="PANTHER" id="PTHR12892">
    <property type="entry name" value="FGF RECEPTOR ACTIVATING PROTEIN 1"/>
    <property type="match status" value="1"/>
</dbReference>
<evidence type="ECO:0000313" key="3">
    <source>
        <dbReference type="Proteomes" id="UP000050640"/>
    </source>
</evidence>
<keyword evidence="1" id="KW-0812">Transmembrane</keyword>
<dbReference type="InterPro" id="IPR039545">
    <property type="entry name" value="PGAP2"/>
</dbReference>
<evidence type="ECO:0000256" key="1">
    <source>
        <dbReference type="SAM" id="Phobius"/>
    </source>
</evidence>
<proteinExistence type="predicted"/>
<reference evidence="4" key="1">
    <citation type="submission" date="2017-02" db="UniProtKB">
        <authorList>
            <consortium name="WormBaseParasite"/>
        </authorList>
    </citation>
    <scope>IDENTIFICATION</scope>
</reference>
<sequence length="246" mass="29075">MGQKLDNINKRKTAYDPSPVIELLRLSPVTLFFLGFLPPMTGAFAAIITALIFHNEQISNYNWQCGRARLPSLSRIINLPVERLLWQFLMLVQTPARFIELLTGFCRFGRLMNVNCRHKRFYEFARYVYFYSGIAELLFLIGLSLLGERENIQVHVILFYIFGFCSINFFIANLICHRHSLYYLHPYVSYLNLGHLKINTEAFIYYWKKAFFFIRKEALMLKNKFSNLNTFRCTHKNFDAQAEFKT</sequence>
<dbReference type="GO" id="GO:0006506">
    <property type="term" value="P:GPI anchor biosynthetic process"/>
    <property type="evidence" value="ECO:0007669"/>
    <property type="project" value="TreeGrafter"/>
</dbReference>
<evidence type="ECO:0000259" key="2">
    <source>
        <dbReference type="Pfam" id="PF10277"/>
    </source>
</evidence>
<keyword evidence="1" id="KW-1133">Transmembrane helix</keyword>
<dbReference type="PANTHER" id="PTHR12892:SF9">
    <property type="entry name" value="POST-GPI ATTACHMENT TO PROTEINS FACTOR 2-LIKE"/>
    <property type="match status" value="1"/>
</dbReference>
<dbReference type="GO" id="GO:0005789">
    <property type="term" value="C:endoplasmic reticulum membrane"/>
    <property type="evidence" value="ECO:0007669"/>
    <property type="project" value="TreeGrafter"/>
</dbReference>
<dbReference type="InterPro" id="IPR019402">
    <property type="entry name" value="CWH43_N"/>
</dbReference>
<dbReference type="WBParaSite" id="EEL_0001052901-mRNA-1">
    <property type="protein sequence ID" value="EEL_0001052901-mRNA-1"/>
    <property type="gene ID" value="EEL_0001052901"/>
</dbReference>
<feature type="transmembrane region" description="Helical" evidence="1">
    <location>
        <begin position="152"/>
        <end position="176"/>
    </location>
</feature>
<dbReference type="Pfam" id="PF10277">
    <property type="entry name" value="Frag1"/>
    <property type="match status" value="1"/>
</dbReference>
<feature type="domain" description="CWH43-like N-terminal" evidence="2">
    <location>
        <begin position="31"/>
        <end position="214"/>
    </location>
</feature>
<evidence type="ECO:0000313" key="4">
    <source>
        <dbReference type="WBParaSite" id="EEL_0001052901-mRNA-1"/>
    </source>
</evidence>
<feature type="transmembrane region" description="Helical" evidence="1">
    <location>
        <begin position="31"/>
        <end position="53"/>
    </location>
</feature>
<name>A0A0R3S6V7_9BILA</name>
<feature type="transmembrane region" description="Helical" evidence="1">
    <location>
        <begin position="127"/>
        <end position="146"/>
    </location>
</feature>
<dbReference type="STRING" id="1147741.A0A0R3S6V7"/>
<dbReference type="Proteomes" id="UP000050640">
    <property type="component" value="Unplaced"/>
</dbReference>
<accession>A0A0R3S6V7</accession>
<protein>
    <recommendedName>
        <fullName evidence="2">CWH43-like N-terminal domain-containing protein</fullName>
    </recommendedName>
</protein>